<comment type="caution">
    <text evidence="11">Lacks conserved residue(s) required for the propagation of feature annotation.</text>
</comment>
<keyword evidence="6 11" id="KW-0546">Nucleotide metabolism</keyword>
<accession>A0A346NHK0</accession>
<evidence type="ECO:0000256" key="7">
    <source>
        <dbReference type="ARBA" id="ARBA00023211"/>
    </source>
</evidence>
<dbReference type="NCBIfam" id="TIGR00258">
    <property type="entry name" value="inosine/xanthosine triphosphatase"/>
    <property type="match status" value="1"/>
</dbReference>
<dbReference type="OrthoDB" id="6334099at2"/>
<gene>
    <name evidence="13" type="ORF">D0Y50_00660</name>
</gene>
<keyword evidence="5 11" id="KW-0460">Magnesium</keyword>
<keyword evidence="14" id="KW-1185">Reference proteome</keyword>
<dbReference type="Pfam" id="PF01931">
    <property type="entry name" value="NTPase_I-T"/>
    <property type="match status" value="1"/>
</dbReference>
<comment type="cofactor">
    <cofactor evidence="11">
        <name>Mg(2+)</name>
        <dbReference type="ChEBI" id="CHEBI:18420"/>
    </cofactor>
    <cofactor evidence="11">
        <name>Mn(2+)</name>
        <dbReference type="ChEBI" id="CHEBI:29035"/>
    </cofactor>
    <text evidence="11">Binds 1 divalent metal cation per subunit; can use either Mg(2+) or Mn(2+).</text>
</comment>
<dbReference type="Proteomes" id="UP000262073">
    <property type="component" value="Chromosome"/>
</dbReference>
<dbReference type="SUPFAM" id="SSF52972">
    <property type="entry name" value="ITPase-like"/>
    <property type="match status" value="1"/>
</dbReference>
<evidence type="ECO:0000259" key="12">
    <source>
        <dbReference type="Pfam" id="PF01931"/>
    </source>
</evidence>
<keyword evidence="7 11" id="KW-0464">Manganese</keyword>
<dbReference type="GO" id="GO:0009117">
    <property type="term" value="P:nucleotide metabolic process"/>
    <property type="evidence" value="ECO:0007669"/>
    <property type="project" value="UniProtKB-KW"/>
</dbReference>
<dbReference type="PANTHER" id="PTHR34699:SF2">
    <property type="entry name" value="NON-CANONICAL PURINE NTP PHOSPHATASE_PRRC1 DOMAIN-CONTAINING PROTEIN"/>
    <property type="match status" value="1"/>
</dbReference>
<dbReference type="KEGG" id="salm:D0Y50_00660"/>
<dbReference type="AlphaFoldDB" id="A0A346NHK0"/>
<comment type="subunit">
    <text evidence="11">Homodimer.</text>
</comment>
<keyword evidence="3 11" id="KW-0547">Nucleotide-binding</keyword>
<evidence type="ECO:0000313" key="14">
    <source>
        <dbReference type="Proteomes" id="UP000262073"/>
    </source>
</evidence>
<dbReference type="GO" id="GO:0000166">
    <property type="term" value="F:nucleotide binding"/>
    <property type="evidence" value="ECO:0007669"/>
    <property type="project" value="UniProtKB-KW"/>
</dbReference>
<comment type="similarity">
    <text evidence="10 11">Belongs to the YjjX NTPase family.</text>
</comment>
<dbReference type="GO" id="GO:0006772">
    <property type="term" value="P:thiamine metabolic process"/>
    <property type="evidence" value="ECO:0007669"/>
    <property type="project" value="TreeGrafter"/>
</dbReference>
<comment type="catalytic activity">
    <reaction evidence="9 11">
        <text>XTP + H2O = XDP + phosphate + H(+)</text>
        <dbReference type="Rhea" id="RHEA:28406"/>
        <dbReference type="ChEBI" id="CHEBI:15377"/>
        <dbReference type="ChEBI" id="CHEBI:15378"/>
        <dbReference type="ChEBI" id="CHEBI:43474"/>
        <dbReference type="ChEBI" id="CHEBI:59884"/>
        <dbReference type="ChEBI" id="CHEBI:61314"/>
        <dbReference type="EC" id="3.6.1.73"/>
    </reaction>
</comment>
<keyword evidence="4 11" id="KW-0378">Hydrolase</keyword>
<dbReference type="FunFam" id="3.90.950.10:FF:000002">
    <property type="entry name" value="Inosine/xanthosine triphosphatase"/>
    <property type="match status" value="1"/>
</dbReference>
<protein>
    <recommendedName>
        <fullName evidence="11">Inosine/xanthosine triphosphatase</fullName>
        <shortName evidence="11">ITPase/XTPase</shortName>
        <ecNumber evidence="11">3.6.1.73</ecNumber>
    </recommendedName>
    <alternativeName>
        <fullName evidence="11">Non-canonical purine NTP phosphatase</fullName>
    </alternativeName>
    <alternativeName>
        <fullName evidence="11">Non-standard purine NTP phosphatase</fullName>
    </alternativeName>
    <alternativeName>
        <fullName evidence="11">Nucleoside-triphosphate phosphatase</fullName>
        <shortName evidence="11">NTPase</shortName>
    </alternativeName>
</protein>
<proteinExistence type="inferred from homology"/>
<name>A0A346NHK0_9ALTE</name>
<feature type="binding site" evidence="11">
    <location>
        <begin position="11"/>
        <end position="16"/>
    </location>
    <ligand>
        <name>substrate</name>
    </ligand>
</feature>
<comment type="catalytic activity">
    <reaction evidence="8 11">
        <text>ITP + H2O = IDP + phosphate + H(+)</text>
        <dbReference type="Rhea" id="RHEA:28330"/>
        <dbReference type="ChEBI" id="CHEBI:15377"/>
        <dbReference type="ChEBI" id="CHEBI:15378"/>
        <dbReference type="ChEBI" id="CHEBI:43474"/>
        <dbReference type="ChEBI" id="CHEBI:58280"/>
        <dbReference type="ChEBI" id="CHEBI:61402"/>
        <dbReference type="EC" id="3.6.1.73"/>
    </reaction>
</comment>
<dbReference type="GO" id="GO:0103023">
    <property type="term" value="F:ITPase activity"/>
    <property type="evidence" value="ECO:0007669"/>
    <property type="project" value="UniProtKB-EC"/>
</dbReference>
<dbReference type="InterPro" id="IPR029001">
    <property type="entry name" value="ITPase-like_fam"/>
</dbReference>
<evidence type="ECO:0000256" key="5">
    <source>
        <dbReference type="ARBA" id="ARBA00022842"/>
    </source>
</evidence>
<evidence type="ECO:0000256" key="2">
    <source>
        <dbReference type="ARBA" id="ARBA00022723"/>
    </source>
</evidence>
<evidence type="ECO:0000313" key="13">
    <source>
        <dbReference type="EMBL" id="AXR05007.1"/>
    </source>
</evidence>
<comment type="function">
    <text evidence="11">Phosphatase that hydrolyzes non-canonical purine nucleotides such as XTP and ITP to their respective diphosphate derivatives. Probably excludes non-canonical purines from DNA/RNA precursor pool, thus preventing their incorporation into DNA/RNA and avoiding chromosomal lesions.</text>
</comment>
<dbReference type="RefSeq" id="WP_117314999.1">
    <property type="nucleotide sequence ID" value="NZ_CP031769.1"/>
</dbReference>
<evidence type="ECO:0000256" key="11">
    <source>
        <dbReference type="HAMAP-Rule" id="MF_00648"/>
    </source>
</evidence>
<sequence length="186" mass="19906">MTPPLICVVGSTNPVKVNAASAALEKVLGAPVTVQALKVPSGVPDQPLTGEQTRLGAINRVQACLTAAEAVARDRNWFIAIEGGVDNFPDGPATFAYTAIYHQQVWSVSRSASMPIPPAVYQALLNGEELGDVMDRLFNTTNVKQQGGAIGLLTRHQATRQSVYETALILALARFTHPQLYTQPVQ</sequence>
<dbReference type="PANTHER" id="PTHR34699">
    <property type="match status" value="1"/>
</dbReference>
<evidence type="ECO:0000256" key="3">
    <source>
        <dbReference type="ARBA" id="ARBA00022741"/>
    </source>
</evidence>
<dbReference type="Gene3D" id="3.90.950.10">
    <property type="match status" value="1"/>
</dbReference>
<dbReference type="EC" id="3.6.1.73" evidence="11"/>
<keyword evidence="2 11" id="KW-0479">Metal-binding</keyword>
<dbReference type="NCBIfam" id="NF003459">
    <property type="entry name" value="PRK05074.1"/>
    <property type="match status" value="1"/>
</dbReference>
<dbReference type="InterPro" id="IPR050299">
    <property type="entry name" value="YjjX_NTPase"/>
</dbReference>
<dbReference type="GO" id="GO:0046872">
    <property type="term" value="F:metal ion binding"/>
    <property type="evidence" value="ECO:0007669"/>
    <property type="project" value="UniProtKB-KW"/>
</dbReference>
<dbReference type="InterPro" id="IPR002786">
    <property type="entry name" value="Non_canon_purine_NTPase"/>
</dbReference>
<feature type="domain" description="Non-canonical purine NTP phosphatase/PRRC1" evidence="12">
    <location>
        <begin position="10"/>
        <end position="175"/>
    </location>
</feature>
<evidence type="ECO:0000256" key="8">
    <source>
        <dbReference type="ARBA" id="ARBA00048174"/>
    </source>
</evidence>
<evidence type="ECO:0000256" key="4">
    <source>
        <dbReference type="ARBA" id="ARBA00022801"/>
    </source>
</evidence>
<dbReference type="HAMAP" id="MF_00648">
    <property type="entry name" value="Non_canon_purine_NTPase_YjjX"/>
    <property type="match status" value="1"/>
</dbReference>
<dbReference type="InterPro" id="IPR026533">
    <property type="entry name" value="NTPase/PRRC1"/>
</dbReference>
<evidence type="ECO:0000256" key="1">
    <source>
        <dbReference type="ARBA" id="ARBA00001936"/>
    </source>
</evidence>
<evidence type="ECO:0000256" key="6">
    <source>
        <dbReference type="ARBA" id="ARBA00023080"/>
    </source>
</evidence>
<feature type="binding site" evidence="11">
    <location>
        <position position="74"/>
    </location>
    <ligand>
        <name>Mg(2+)</name>
        <dbReference type="ChEBI" id="CHEBI:18420"/>
    </ligand>
</feature>
<reference evidence="13 14" key="1">
    <citation type="submission" date="2018-08" db="EMBL/GenBank/DDBJ databases">
        <title>Salinimonas sediminis sp. nov., a piezophilic bacterium isolated from a deep-sea sediment sample from the New Britain Trench.</title>
        <authorList>
            <person name="Cao J."/>
        </authorList>
    </citation>
    <scope>NUCLEOTIDE SEQUENCE [LARGE SCALE GENOMIC DNA]</scope>
    <source>
        <strain evidence="13 14">N102</strain>
    </source>
</reference>
<organism evidence="13 14">
    <name type="scientific">Salinimonas sediminis</name>
    <dbReference type="NCBI Taxonomy" id="2303538"/>
    <lineage>
        <taxon>Bacteria</taxon>
        <taxon>Pseudomonadati</taxon>
        <taxon>Pseudomonadota</taxon>
        <taxon>Gammaproteobacteria</taxon>
        <taxon>Alteromonadales</taxon>
        <taxon>Alteromonadaceae</taxon>
        <taxon>Alteromonas/Salinimonas group</taxon>
        <taxon>Salinimonas</taxon>
    </lineage>
</organism>
<dbReference type="EMBL" id="CP031769">
    <property type="protein sequence ID" value="AXR05007.1"/>
    <property type="molecule type" value="Genomic_DNA"/>
</dbReference>
<comment type="cofactor">
    <cofactor evidence="1">
        <name>Mn(2+)</name>
        <dbReference type="ChEBI" id="CHEBI:29035"/>
    </cofactor>
</comment>
<evidence type="ECO:0000256" key="10">
    <source>
        <dbReference type="ARBA" id="ARBA00060855"/>
    </source>
</evidence>
<evidence type="ECO:0000256" key="9">
    <source>
        <dbReference type="ARBA" id="ARBA00048781"/>
    </source>
</evidence>